<accession>A0A447QGD6</accession>
<keyword evidence="1" id="KW-0808">Transferase</keyword>
<dbReference type="AlphaFoldDB" id="A0A447QGD6"/>
<gene>
    <name evidence="1" type="primary">glk_1</name>
    <name evidence="1" type="ORF">NCTC9419_00755</name>
</gene>
<dbReference type="EC" id="2.7.1.2" evidence="1"/>
<organism evidence="1 2">
    <name type="scientific">Serratia rubidaea</name>
    <name type="common">Serratia marinorubra</name>
    <dbReference type="NCBI Taxonomy" id="61652"/>
    <lineage>
        <taxon>Bacteria</taxon>
        <taxon>Pseudomonadati</taxon>
        <taxon>Pseudomonadota</taxon>
        <taxon>Gammaproteobacteria</taxon>
        <taxon>Enterobacterales</taxon>
        <taxon>Yersiniaceae</taxon>
        <taxon>Serratia</taxon>
    </lineage>
</organism>
<dbReference type="Proteomes" id="UP000271603">
    <property type="component" value="Chromosome"/>
</dbReference>
<name>A0A447QGD6_SERRU</name>
<keyword evidence="1" id="KW-0418">Kinase</keyword>
<reference evidence="1 2" key="1">
    <citation type="submission" date="2018-12" db="EMBL/GenBank/DDBJ databases">
        <authorList>
            <consortium name="Pathogen Informatics"/>
        </authorList>
    </citation>
    <scope>NUCLEOTIDE SEQUENCE [LARGE SCALE GENOMIC DNA]</scope>
    <source>
        <strain evidence="1 2">NCTC9419</strain>
    </source>
</reference>
<protein>
    <submittedName>
        <fullName evidence="1">Glucokinase</fullName>
        <ecNumber evidence="1">2.7.1.2</ecNumber>
    </submittedName>
</protein>
<sequence>MQDIPVFMITHAQPGLLGAGAHLRQTLGIQL</sequence>
<evidence type="ECO:0000313" key="2">
    <source>
        <dbReference type="Proteomes" id="UP000271603"/>
    </source>
</evidence>
<evidence type="ECO:0000313" key="1">
    <source>
        <dbReference type="EMBL" id="VEA69077.1"/>
    </source>
</evidence>
<dbReference type="GO" id="GO:0004340">
    <property type="term" value="F:glucokinase activity"/>
    <property type="evidence" value="ECO:0007669"/>
    <property type="project" value="UniProtKB-EC"/>
</dbReference>
<proteinExistence type="predicted"/>
<dbReference type="EMBL" id="LR134155">
    <property type="protein sequence ID" value="VEA69077.1"/>
    <property type="molecule type" value="Genomic_DNA"/>
</dbReference>